<protein>
    <submittedName>
        <fullName evidence="1">Uncharacterized protein</fullName>
    </submittedName>
</protein>
<accession>A0A936F2F3</accession>
<dbReference type="EMBL" id="JADKCH010000010">
    <property type="protein sequence ID" value="MBK8572894.1"/>
    <property type="molecule type" value="Genomic_DNA"/>
</dbReference>
<dbReference type="AlphaFoldDB" id="A0A936F2F3"/>
<sequence>MPLPPQSSPPAISAPAPTGPEAQEALLEAFDWGHPLPLMPKELKGQAALRYQWLRRAATFDPAGGLPTGPFLSGRERQEVEGLRRLAAIPHEQLEQALKALSLREAGSALALWRWGQVRVRTGAFDRATRRTWEDRLLRDGPVLTRGYALRHALCWALAEQDESRFAALRPTGDPSLEGVHHSFQGLFGLLGGPSPVLRLWTLPGLDYRDLGLDQLASRVWICPLGEEALPALPPGTAWIIPSASGAQEERDASLPEALLAEGRDLARRLQRAGITAHFATSRPAFERIGLLWFPILIELDGQGGIRSIRMGDAAPKRP</sequence>
<reference evidence="1 2" key="1">
    <citation type="submission" date="2020-10" db="EMBL/GenBank/DDBJ databases">
        <title>Connecting structure to function with the recovery of over 1000 high-quality activated sludge metagenome-assembled genomes encoding full-length rRNA genes using long-read sequencing.</title>
        <authorList>
            <person name="Singleton C.M."/>
            <person name="Petriglieri F."/>
            <person name="Kristensen J.M."/>
            <person name="Kirkegaard R.H."/>
            <person name="Michaelsen T.Y."/>
            <person name="Andersen M.H."/>
            <person name="Karst S.M."/>
            <person name="Dueholm M.S."/>
            <person name="Nielsen P.H."/>
            <person name="Albertsen M."/>
        </authorList>
    </citation>
    <scope>NUCLEOTIDE SEQUENCE [LARGE SCALE GENOMIC DNA]</scope>
    <source>
        <strain evidence="1">OdNE_18-Q3-R46-58_MAXAC.008</strain>
    </source>
</reference>
<organism evidence="1 2">
    <name type="scientific">Candidatus Geothrix odensensis</name>
    <dbReference type="NCBI Taxonomy" id="2954440"/>
    <lineage>
        <taxon>Bacteria</taxon>
        <taxon>Pseudomonadati</taxon>
        <taxon>Acidobacteriota</taxon>
        <taxon>Holophagae</taxon>
        <taxon>Holophagales</taxon>
        <taxon>Holophagaceae</taxon>
        <taxon>Geothrix</taxon>
    </lineage>
</organism>
<comment type="caution">
    <text evidence="1">The sequence shown here is derived from an EMBL/GenBank/DDBJ whole genome shotgun (WGS) entry which is preliminary data.</text>
</comment>
<name>A0A936F2F3_9BACT</name>
<proteinExistence type="predicted"/>
<evidence type="ECO:0000313" key="1">
    <source>
        <dbReference type="EMBL" id="MBK8572894.1"/>
    </source>
</evidence>
<dbReference type="Proteomes" id="UP000709959">
    <property type="component" value="Unassembled WGS sequence"/>
</dbReference>
<gene>
    <name evidence="1" type="ORF">IPN91_09660</name>
</gene>
<evidence type="ECO:0000313" key="2">
    <source>
        <dbReference type="Proteomes" id="UP000709959"/>
    </source>
</evidence>